<dbReference type="InterPro" id="IPR017452">
    <property type="entry name" value="GPCR_Rhodpsn_7TM"/>
</dbReference>
<keyword evidence="2" id="KW-1003">Cell membrane</keyword>
<keyword evidence="4 10" id="KW-1133">Transmembrane helix</keyword>
<sequence length="290" mass="32022">MVLLITTITVGNAMSFWVFLWAQQLCTPQAYLKASLALVDLTVGLIVVPYSIFREAASLGTIFLLSVERSMAMLRPLQRPVVITKCCTAGLVLLSWAVSFLLAIIPLCSGQNITLQYSPCSKMCICSLPTSMPGPISTIMLLFPAFDFYLLMTTFAINFITFTAIHCYFQARRQLGGRTSGGSRLSGADIATAKTIGVLTFAFSAAFNPIAIFVVGSVLGYWWCQFSFYAFWILVSNSCWNVAIYSAVDPWFRRGVRELFCIPKPSRPPGSPPLPAWLASRRSCTQVMHE</sequence>
<dbReference type="PANTHER" id="PTHR24246:SF1">
    <property type="entry name" value="ADENOSINE RECEPTOR A1"/>
    <property type="match status" value="1"/>
</dbReference>
<accession>A0ABM4FGH9</accession>
<evidence type="ECO:0000256" key="4">
    <source>
        <dbReference type="ARBA" id="ARBA00022989"/>
    </source>
</evidence>
<dbReference type="PROSITE" id="PS00237">
    <property type="entry name" value="G_PROTEIN_RECEP_F1_1"/>
    <property type="match status" value="1"/>
</dbReference>
<feature type="transmembrane region" description="Helical" evidence="10">
    <location>
        <begin position="229"/>
        <end position="248"/>
    </location>
</feature>
<reference evidence="13" key="1">
    <citation type="submission" date="2025-08" db="UniProtKB">
        <authorList>
            <consortium name="RefSeq"/>
        </authorList>
    </citation>
    <scope>IDENTIFICATION</scope>
    <source>
        <tissue evidence="13">Blood</tissue>
    </source>
</reference>
<dbReference type="GeneID" id="136993640"/>
<evidence type="ECO:0000256" key="10">
    <source>
        <dbReference type="SAM" id="Phobius"/>
    </source>
</evidence>
<evidence type="ECO:0000256" key="7">
    <source>
        <dbReference type="ARBA" id="ARBA00023170"/>
    </source>
</evidence>
<proteinExistence type="predicted"/>
<keyword evidence="7" id="KW-0675">Receptor</keyword>
<dbReference type="Proteomes" id="UP001652627">
    <property type="component" value="Chromosome 18"/>
</dbReference>
<evidence type="ECO:0000256" key="5">
    <source>
        <dbReference type="ARBA" id="ARBA00023040"/>
    </source>
</evidence>
<evidence type="ECO:0000256" key="1">
    <source>
        <dbReference type="ARBA" id="ARBA00004651"/>
    </source>
</evidence>
<evidence type="ECO:0000313" key="13">
    <source>
        <dbReference type="RefSeq" id="XP_067164058.1"/>
    </source>
</evidence>
<keyword evidence="8" id="KW-0325">Glycoprotein</keyword>
<name>A0ABM4FGH9_9AVES</name>
<evidence type="ECO:0000259" key="11">
    <source>
        <dbReference type="PROSITE" id="PS50262"/>
    </source>
</evidence>
<keyword evidence="9" id="KW-0807">Transducer</keyword>
<comment type="subcellular location">
    <subcellularLocation>
        <location evidence="1">Cell membrane</location>
        <topology evidence="1">Multi-pass membrane protein</topology>
    </subcellularLocation>
</comment>
<evidence type="ECO:0000256" key="2">
    <source>
        <dbReference type="ARBA" id="ARBA00022475"/>
    </source>
</evidence>
<dbReference type="Pfam" id="PF00001">
    <property type="entry name" value="7tm_1"/>
    <property type="match status" value="1"/>
</dbReference>
<keyword evidence="3 10" id="KW-0812">Transmembrane</keyword>
<dbReference type="PANTHER" id="PTHR24246">
    <property type="entry name" value="OLFACTORY RECEPTOR AND ADENOSINE RECEPTOR"/>
    <property type="match status" value="1"/>
</dbReference>
<dbReference type="InterPro" id="IPR000276">
    <property type="entry name" value="GPCR_Rhodpsn"/>
</dbReference>
<evidence type="ECO:0000256" key="9">
    <source>
        <dbReference type="ARBA" id="ARBA00023224"/>
    </source>
</evidence>
<keyword evidence="5" id="KW-0297">G-protein coupled receptor</keyword>
<dbReference type="CDD" id="cd00637">
    <property type="entry name" value="7tm_classA_rhodopsin-like"/>
    <property type="match status" value="1"/>
</dbReference>
<evidence type="ECO:0000256" key="8">
    <source>
        <dbReference type="ARBA" id="ARBA00023180"/>
    </source>
</evidence>
<keyword evidence="6 10" id="KW-0472">Membrane</keyword>
<dbReference type="Gene3D" id="1.20.1070.10">
    <property type="entry name" value="Rhodopsin 7-helix transmembrane proteins"/>
    <property type="match status" value="1"/>
</dbReference>
<feature type="transmembrane region" description="Helical" evidence="10">
    <location>
        <begin position="190"/>
        <end position="223"/>
    </location>
</feature>
<evidence type="ECO:0000256" key="6">
    <source>
        <dbReference type="ARBA" id="ARBA00023136"/>
    </source>
</evidence>
<feature type="transmembrane region" description="Helical" evidence="10">
    <location>
        <begin position="86"/>
        <end position="107"/>
    </location>
</feature>
<keyword evidence="12" id="KW-1185">Reference proteome</keyword>
<dbReference type="RefSeq" id="XP_067164058.1">
    <property type="nucleotide sequence ID" value="XM_067307957.1"/>
</dbReference>
<dbReference type="SUPFAM" id="SSF81321">
    <property type="entry name" value="Family A G protein-coupled receptor-like"/>
    <property type="match status" value="1"/>
</dbReference>
<organism evidence="12 13">
    <name type="scientific">Apteryx mantelli</name>
    <name type="common">North Island brown kiwi</name>
    <dbReference type="NCBI Taxonomy" id="2696672"/>
    <lineage>
        <taxon>Eukaryota</taxon>
        <taxon>Metazoa</taxon>
        <taxon>Chordata</taxon>
        <taxon>Craniata</taxon>
        <taxon>Vertebrata</taxon>
        <taxon>Euteleostomi</taxon>
        <taxon>Archelosauria</taxon>
        <taxon>Archosauria</taxon>
        <taxon>Dinosauria</taxon>
        <taxon>Saurischia</taxon>
        <taxon>Theropoda</taxon>
        <taxon>Coelurosauria</taxon>
        <taxon>Aves</taxon>
        <taxon>Palaeognathae</taxon>
        <taxon>Apterygiformes</taxon>
        <taxon>Apterygidae</taxon>
        <taxon>Apteryx</taxon>
    </lineage>
</organism>
<dbReference type="PROSITE" id="PS50262">
    <property type="entry name" value="G_PROTEIN_RECEP_F1_2"/>
    <property type="match status" value="1"/>
</dbReference>
<evidence type="ECO:0000313" key="12">
    <source>
        <dbReference type="Proteomes" id="UP001652627"/>
    </source>
</evidence>
<protein>
    <submittedName>
        <fullName evidence="13">Trace amine-associated receptor 7c-like</fullName>
    </submittedName>
</protein>
<feature type="transmembrane region" description="Helical" evidence="10">
    <location>
        <begin position="148"/>
        <end position="169"/>
    </location>
</feature>
<feature type="domain" description="G-protein coupled receptors family 1 profile" evidence="11">
    <location>
        <begin position="1"/>
        <end position="245"/>
    </location>
</feature>
<gene>
    <name evidence="13" type="primary">LOC136993640</name>
</gene>
<evidence type="ECO:0000256" key="3">
    <source>
        <dbReference type="ARBA" id="ARBA00022692"/>
    </source>
</evidence>